<sequence>ISFDVGDLRCTKVLNLNGLVAC</sequence>
<dbReference type="AlphaFoldDB" id="A0A7U2IBG9"/>
<name>A0A7U2IBG9_PHANO</name>
<reference evidence="2" key="1">
    <citation type="journal article" date="2021" name="BMC Genomics">
        <title>Chromosome-level genome assembly and manually-curated proteome of model necrotroph Parastagonospora nodorum Sn15 reveals a genome-wide trove of candidate effector homologs, and redundancy of virulence-related functions within an accessory chromosome.</title>
        <authorList>
            <person name="Bertazzoni S."/>
            <person name="Jones D.A.B."/>
            <person name="Phan H.T."/>
            <person name="Tan K.-C."/>
            <person name="Hane J.K."/>
        </authorList>
    </citation>
    <scope>NUCLEOTIDE SEQUENCE [LARGE SCALE GENOMIC DNA]</scope>
    <source>
        <strain evidence="2">SN15 / ATCC MYA-4574 / FGSC 10173)</strain>
    </source>
</reference>
<keyword evidence="2" id="KW-1185">Reference proteome</keyword>
<evidence type="ECO:0000313" key="1">
    <source>
        <dbReference type="EMBL" id="QRD06745.1"/>
    </source>
</evidence>
<dbReference type="VEuPathDB" id="FungiDB:JI435_308780"/>
<evidence type="ECO:0000313" key="2">
    <source>
        <dbReference type="Proteomes" id="UP000663193"/>
    </source>
</evidence>
<feature type="non-terminal residue" evidence="1">
    <location>
        <position position="1"/>
    </location>
</feature>
<protein>
    <submittedName>
        <fullName evidence="1">Uncharacterized protein</fullName>
    </submittedName>
</protein>
<dbReference type="EMBL" id="CP069043">
    <property type="protein sequence ID" value="QRD06745.1"/>
    <property type="molecule type" value="Genomic_DNA"/>
</dbReference>
<proteinExistence type="predicted"/>
<organism evidence="1 2">
    <name type="scientific">Phaeosphaeria nodorum (strain SN15 / ATCC MYA-4574 / FGSC 10173)</name>
    <name type="common">Glume blotch fungus</name>
    <name type="synonym">Parastagonospora nodorum</name>
    <dbReference type="NCBI Taxonomy" id="321614"/>
    <lineage>
        <taxon>Eukaryota</taxon>
        <taxon>Fungi</taxon>
        <taxon>Dikarya</taxon>
        <taxon>Ascomycota</taxon>
        <taxon>Pezizomycotina</taxon>
        <taxon>Dothideomycetes</taxon>
        <taxon>Pleosporomycetidae</taxon>
        <taxon>Pleosporales</taxon>
        <taxon>Pleosporineae</taxon>
        <taxon>Phaeosphaeriaceae</taxon>
        <taxon>Parastagonospora</taxon>
    </lineage>
</organism>
<accession>A0A7U2IBG9</accession>
<gene>
    <name evidence="1" type="ORF">JI435_308780</name>
</gene>
<dbReference type="Proteomes" id="UP000663193">
    <property type="component" value="Chromosome 21"/>
</dbReference>